<dbReference type="GO" id="GO:0006355">
    <property type="term" value="P:regulation of DNA-templated transcription"/>
    <property type="evidence" value="ECO:0007669"/>
    <property type="project" value="InterPro"/>
</dbReference>
<dbReference type="SUPFAM" id="SSF46894">
    <property type="entry name" value="C-terminal effector domain of the bipartite response regulators"/>
    <property type="match status" value="1"/>
</dbReference>
<evidence type="ECO:0000259" key="8">
    <source>
        <dbReference type="PROSITE" id="PS50110"/>
    </source>
</evidence>
<evidence type="ECO:0000256" key="3">
    <source>
        <dbReference type="ARBA" id="ARBA00023125"/>
    </source>
</evidence>
<dbReference type="SMART" id="SM00421">
    <property type="entry name" value="HTH_LUXR"/>
    <property type="match status" value="1"/>
</dbReference>
<dbReference type="PRINTS" id="PR00038">
    <property type="entry name" value="HTHLUXR"/>
</dbReference>
<keyword evidence="10" id="KW-1185">Reference proteome</keyword>
<dbReference type="PROSITE" id="PS50043">
    <property type="entry name" value="HTH_LUXR_2"/>
    <property type="match status" value="1"/>
</dbReference>
<dbReference type="GO" id="GO:0000160">
    <property type="term" value="P:phosphorelay signal transduction system"/>
    <property type="evidence" value="ECO:0007669"/>
    <property type="project" value="InterPro"/>
</dbReference>
<evidence type="ECO:0000256" key="1">
    <source>
        <dbReference type="ARBA" id="ARBA00022553"/>
    </source>
</evidence>
<keyword evidence="2" id="KW-0805">Transcription regulation</keyword>
<evidence type="ECO:0000313" key="10">
    <source>
        <dbReference type="Proteomes" id="UP000316298"/>
    </source>
</evidence>
<gene>
    <name evidence="9" type="ORF">FB475_4813</name>
</gene>
<evidence type="ECO:0000256" key="6">
    <source>
        <dbReference type="SAM" id="MobiDB-lite"/>
    </source>
</evidence>
<reference evidence="9 10" key="1">
    <citation type="submission" date="2019-06" db="EMBL/GenBank/DDBJ databases">
        <title>Sequencing the genomes of 1000 actinobacteria strains.</title>
        <authorList>
            <person name="Klenk H.-P."/>
        </authorList>
    </citation>
    <scope>NUCLEOTIDE SEQUENCE [LARGE SCALE GENOMIC DNA]</scope>
    <source>
        <strain evidence="9 10">DSM 17305</strain>
    </source>
</reference>
<protein>
    <submittedName>
        <fullName evidence="9">LuxR family two component transcriptional regulator</fullName>
    </submittedName>
</protein>
<dbReference type="PANTHER" id="PTHR44688:SF16">
    <property type="entry name" value="DNA-BINDING TRANSCRIPTIONAL ACTIVATOR DEVR_DOSR"/>
    <property type="match status" value="1"/>
</dbReference>
<comment type="caution">
    <text evidence="9">The sequence shown here is derived from an EMBL/GenBank/DDBJ whole genome shotgun (WGS) entry which is preliminary data.</text>
</comment>
<dbReference type="EMBL" id="VFMM01000002">
    <property type="protein sequence ID" value="TQJ11888.1"/>
    <property type="molecule type" value="Genomic_DNA"/>
</dbReference>
<organism evidence="9 10">
    <name type="scientific">Kribbella jejuensis</name>
    <dbReference type="NCBI Taxonomy" id="236068"/>
    <lineage>
        <taxon>Bacteria</taxon>
        <taxon>Bacillati</taxon>
        <taxon>Actinomycetota</taxon>
        <taxon>Actinomycetes</taxon>
        <taxon>Propionibacteriales</taxon>
        <taxon>Kribbellaceae</taxon>
        <taxon>Kribbella</taxon>
    </lineage>
</organism>
<dbReference type="SUPFAM" id="SSF52172">
    <property type="entry name" value="CheY-like"/>
    <property type="match status" value="1"/>
</dbReference>
<dbReference type="CDD" id="cd17535">
    <property type="entry name" value="REC_NarL-like"/>
    <property type="match status" value="1"/>
</dbReference>
<dbReference type="SMART" id="SM00448">
    <property type="entry name" value="REC"/>
    <property type="match status" value="1"/>
</dbReference>
<evidence type="ECO:0000313" key="9">
    <source>
        <dbReference type="EMBL" id="TQJ11888.1"/>
    </source>
</evidence>
<dbReference type="InterPro" id="IPR001789">
    <property type="entry name" value="Sig_transdc_resp-reg_receiver"/>
</dbReference>
<evidence type="ECO:0000256" key="2">
    <source>
        <dbReference type="ARBA" id="ARBA00023015"/>
    </source>
</evidence>
<feature type="region of interest" description="Disordered" evidence="6">
    <location>
        <begin position="1"/>
        <end position="22"/>
    </location>
</feature>
<feature type="domain" description="Response regulatory" evidence="8">
    <location>
        <begin position="29"/>
        <end position="145"/>
    </location>
</feature>
<dbReference type="AlphaFoldDB" id="A0A542E989"/>
<feature type="domain" description="HTH luxR-type" evidence="7">
    <location>
        <begin position="173"/>
        <end position="238"/>
    </location>
</feature>
<dbReference type="Gene3D" id="3.40.50.2300">
    <property type="match status" value="1"/>
</dbReference>
<dbReference type="Pfam" id="PF00196">
    <property type="entry name" value="GerE"/>
    <property type="match status" value="1"/>
</dbReference>
<dbReference type="CDD" id="cd06170">
    <property type="entry name" value="LuxR_C_like"/>
    <property type="match status" value="1"/>
</dbReference>
<sequence>MTAHHSLNGPNGPNGADGMDGTTGTDGVAVLLVDDHRVFAEALANLLAAEPGIGPVGTASNLAGARTLIAAGRPDLVLLDLSLAEESGSDLLAELIAEPDPPAVIMLSGSTDPRLIVQALDAGARGWLAKTTRLPALVAAIWQVLDGHLYLAPATLEPVLGHLLGDLRRQRVADGFVDRLTPRELDVLRCLVAGMTRNETAEQLFVSTNTVRTHIQSLLRRSGQHSTLALVAFARSHGVTGVDENNGSVIAARPGSSS</sequence>
<dbReference type="GO" id="GO:0003677">
    <property type="term" value="F:DNA binding"/>
    <property type="evidence" value="ECO:0007669"/>
    <property type="project" value="UniProtKB-KW"/>
</dbReference>
<evidence type="ECO:0000259" key="7">
    <source>
        <dbReference type="PROSITE" id="PS50043"/>
    </source>
</evidence>
<dbReference type="RefSeq" id="WP_141858796.1">
    <property type="nucleotide sequence ID" value="NZ_BAAAKA010000018.1"/>
</dbReference>
<keyword evidence="1 5" id="KW-0597">Phosphoprotein</keyword>
<keyword evidence="4" id="KW-0804">Transcription</keyword>
<dbReference type="Proteomes" id="UP000316298">
    <property type="component" value="Unassembled WGS sequence"/>
</dbReference>
<keyword evidence="3" id="KW-0238">DNA-binding</keyword>
<evidence type="ECO:0000256" key="4">
    <source>
        <dbReference type="ARBA" id="ARBA00023163"/>
    </source>
</evidence>
<dbReference type="InterPro" id="IPR000792">
    <property type="entry name" value="Tscrpt_reg_LuxR_C"/>
</dbReference>
<accession>A0A542E989</accession>
<dbReference type="PANTHER" id="PTHR44688">
    <property type="entry name" value="DNA-BINDING TRANSCRIPTIONAL ACTIVATOR DEVR_DOSR"/>
    <property type="match status" value="1"/>
</dbReference>
<evidence type="ECO:0000256" key="5">
    <source>
        <dbReference type="PROSITE-ProRule" id="PRU00169"/>
    </source>
</evidence>
<feature type="modified residue" description="4-aspartylphosphate" evidence="5">
    <location>
        <position position="80"/>
    </location>
</feature>
<dbReference type="OrthoDB" id="9816529at2"/>
<dbReference type="InterPro" id="IPR058245">
    <property type="entry name" value="NreC/VraR/RcsB-like_REC"/>
</dbReference>
<name>A0A542E989_9ACTN</name>
<dbReference type="Pfam" id="PF00072">
    <property type="entry name" value="Response_reg"/>
    <property type="match status" value="1"/>
</dbReference>
<dbReference type="InterPro" id="IPR011006">
    <property type="entry name" value="CheY-like_superfamily"/>
</dbReference>
<proteinExistence type="predicted"/>
<dbReference type="InterPro" id="IPR016032">
    <property type="entry name" value="Sig_transdc_resp-reg_C-effctor"/>
</dbReference>
<dbReference type="PROSITE" id="PS50110">
    <property type="entry name" value="RESPONSE_REGULATORY"/>
    <property type="match status" value="1"/>
</dbReference>